<dbReference type="EMBL" id="UYYA01000823">
    <property type="protein sequence ID" value="VDM54716.1"/>
    <property type="molecule type" value="Genomic_DNA"/>
</dbReference>
<feature type="compositionally biased region" description="Polar residues" evidence="1">
    <location>
        <begin position="252"/>
        <end position="261"/>
    </location>
</feature>
<evidence type="ECO:0000313" key="4">
    <source>
        <dbReference type="WBParaSite" id="ACOC_0000313001-mRNA-1"/>
    </source>
</evidence>
<reference evidence="2 3" key="2">
    <citation type="submission" date="2018-11" db="EMBL/GenBank/DDBJ databases">
        <authorList>
            <consortium name="Pathogen Informatics"/>
        </authorList>
    </citation>
    <scope>NUCLEOTIDE SEQUENCE [LARGE SCALE GENOMIC DNA]</scope>
    <source>
        <strain evidence="2 3">Costa Rica</strain>
    </source>
</reference>
<name>A0A0R3PFY4_ANGCS</name>
<keyword evidence="3" id="KW-1185">Reference proteome</keyword>
<feature type="region of interest" description="Disordered" evidence="1">
    <location>
        <begin position="325"/>
        <end position="474"/>
    </location>
</feature>
<feature type="compositionally biased region" description="Polar residues" evidence="1">
    <location>
        <begin position="426"/>
        <end position="437"/>
    </location>
</feature>
<feature type="region of interest" description="Disordered" evidence="1">
    <location>
        <begin position="672"/>
        <end position="716"/>
    </location>
</feature>
<organism evidence="4">
    <name type="scientific">Angiostrongylus costaricensis</name>
    <name type="common">Nematode worm</name>
    <dbReference type="NCBI Taxonomy" id="334426"/>
    <lineage>
        <taxon>Eukaryota</taxon>
        <taxon>Metazoa</taxon>
        <taxon>Ecdysozoa</taxon>
        <taxon>Nematoda</taxon>
        <taxon>Chromadorea</taxon>
        <taxon>Rhabditida</taxon>
        <taxon>Rhabditina</taxon>
        <taxon>Rhabditomorpha</taxon>
        <taxon>Strongyloidea</taxon>
        <taxon>Metastrongylidae</taxon>
        <taxon>Angiostrongylus</taxon>
    </lineage>
</organism>
<dbReference type="AlphaFoldDB" id="A0A0R3PFY4"/>
<feature type="compositionally biased region" description="Polar residues" evidence="1">
    <location>
        <begin position="686"/>
        <end position="716"/>
    </location>
</feature>
<feature type="region of interest" description="Disordered" evidence="1">
    <location>
        <begin position="235"/>
        <end position="261"/>
    </location>
</feature>
<feature type="compositionally biased region" description="Polar residues" evidence="1">
    <location>
        <begin position="618"/>
        <end position="629"/>
    </location>
</feature>
<proteinExistence type="predicted"/>
<reference evidence="4" key="1">
    <citation type="submission" date="2017-02" db="UniProtKB">
        <authorList>
            <consortium name="WormBaseParasite"/>
        </authorList>
    </citation>
    <scope>IDENTIFICATION</scope>
</reference>
<feature type="compositionally biased region" description="Pro residues" evidence="1">
    <location>
        <begin position="462"/>
        <end position="474"/>
    </location>
</feature>
<evidence type="ECO:0000256" key="1">
    <source>
        <dbReference type="SAM" id="MobiDB-lite"/>
    </source>
</evidence>
<evidence type="ECO:0000313" key="2">
    <source>
        <dbReference type="EMBL" id="VDM54716.1"/>
    </source>
</evidence>
<feature type="region of interest" description="Disordered" evidence="1">
    <location>
        <begin position="618"/>
        <end position="649"/>
    </location>
</feature>
<evidence type="ECO:0000313" key="3">
    <source>
        <dbReference type="Proteomes" id="UP000267027"/>
    </source>
</evidence>
<accession>A0A0R3PFY4</accession>
<dbReference type="OrthoDB" id="5868290at2759"/>
<gene>
    <name evidence="2" type="ORF">ACOC_LOCUS3131</name>
</gene>
<feature type="compositionally biased region" description="Polar residues" evidence="1">
    <location>
        <begin position="235"/>
        <end position="245"/>
    </location>
</feature>
<protein>
    <submittedName>
        <fullName evidence="4">Flocculation protein FLO11-like</fullName>
    </submittedName>
</protein>
<dbReference type="STRING" id="334426.A0A0R3PFY4"/>
<feature type="compositionally biased region" description="Pro residues" evidence="1">
    <location>
        <begin position="369"/>
        <end position="392"/>
    </location>
</feature>
<feature type="compositionally biased region" description="Polar residues" evidence="1">
    <location>
        <begin position="447"/>
        <end position="459"/>
    </location>
</feature>
<sequence length="829" mass="89288">MLAIYNRIRIHIDVVRQEERLVELITMANNSGQRATSSTTEIEHSGYSDEWRTLTEWYLTNNKVAEFPQGYDEAVPSFDGVLSHGSTAELSNPRVLEYPLSKTRYVDGAVTGRPCSPCTGPENESPFLPATTRLATLLQSYSSIQSLNPTLLPPTGQNSRVSDELTADTISISSFIAQTPKAILSLPSTSSYTKVMIEVSPTLQTTSANYLYPRESELSSAPSAPSVLSSVTSKPASSALISSDRNPVEYETATSPSSTPQLQIYSTHTTYPSSIEPQLPKDYSMQSEKLDIEEPMGSRNELSLDSYGSIETLPSLQTSEYFTEMPSTPIYPSTSPPPPSPSLLKFSRPAPTAVTSSTYLPEPFRTAFPQPPPSTHPPRPSQQGPPLPPLPPLTDSLPSSRPVPPLIAFSTYLPEPFRTASPQPPASTYITGDSQQGPLLPLYTGSLPDSPQTVPSLTRSSPSPPGPFRPFPLLPSPSGSLPYLSLPGPPPSSFVLQNLRPAGFFTSTSSSLTKLYPPYPLLIPSSPLGPHTPKEELHSYSGYSITEEPTNIETKSASIADIYLEETKLSSTGHTPLSSSPFSTYSRNTNITLTATLTPSSLYYQKQWETTESSAFLQGTSKSDESGNSDFEGDHIGAGAQDLSSTPTAHKETIPAQSFNTVENPVLVPEQSASGAELEQSVMEPSVSQEETLPSQSFTTYRGDKSFTSPSTVNTNLAPKLESFTSFEMINPLSSPAVTLHSEEIPELGGGSQDINDLPTESFSVSAITTNVPKKISQVPETAPTLPEPTGSGSGKIEVEPSDYANLELDHEGPDTVIDTETHIVQPLK</sequence>
<feature type="region of interest" description="Disordered" evidence="1">
    <location>
        <begin position="775"/>
        <end position="801"/>
    </location>
</feature>
<dbReference type="Proteomes" id="UP000267027">
    <property type="component" value="Unassembled WGS sequence"/>
</dbReference>
<dbReference type="WBParaSite" id="ACOC_0000313001-mRNA-1">
    <property type="protein sequence ID" value="ACOC_0000313001-mRNA-1"/>
    <property type="gene ID" value="ACOC_0000313001"/>
</dbReference>